<reference evidence="3 4" key="2">
    <citation type="journal article" date="2014" name="Curr. Biol.">
        <title>Symbiont-Supplemented Maternal Investment Underpinning Host's Ecological Adaptation.</title>
        <authorList>
            <person name="Kaiwa N."/>
            <person name="Hosokawa T."/>
            <person name="Nikoh N."/>
            <person name="Tanahashi M."/>
            <person name="Moriyama M."/>
            <person name="Meng X.Y."/>
            <person name="Maeda T."/>
            <person name="Yamaguchi K."/>
            <person name="Shigenobu S."/>
            <person name="Ito M."/>
            <person name="Fukatsu T."/>
        </authorList>
    </citation>
    <scope>NUCLEOTIDE SEQUENCE [LARGE SCALE GENOMIC DNA]</scope>
    <source>
        <strain evidence="3 4">UwTKB</strain>
    </source>
</reference>
<keyword evidence="4" id="KW-1185">Reference proteome</keyword>
<dbReference type="PANTHER" id="PTHR46229">
    <property type="entry name" value="BOLA TRANSCRIPTION REGULATOR"/>
    <property type="match status" value="1"/>
</dbReference>
<dbReference type="Pfam" id="PF01722">
    <property type="entry name" value="BolA"/>
    <property type="match status" value="1"/>
</dbReference>
<dbReference type="KEGG" id="sbw:TGUWTKB_4600"/>
<dbReference type="InterPro" id="IPR036065">
    <property type="entry name" value="BolA-like_sf"/>
</dbReference>
<evidence type="ECO:0000256" key="2">
    <source>
        <dbReference type="RuleBase" id="RU003860"/>
    </source>
</evidence>
<gene>
    <name evidence="3" type="primary">yrbA</name>
    <name evidence="3" type="ORF">TGUWTKB_4600</name>
</gene>
<dbReference type="InterPro" id="IPR050961">
    <property type="entry name" value="BolA/IbaG_stress_morph_reg"/>
</dbReference>
<proteinExistence type="inferred from homology"/>
<dbReference type="OrthoDB" id="9812890at2"/>
<dbReference type="Gene3D" id="3.30.300.90">
    <property type="entry name" value="BolA-like"/>
    <property type="match status" value="1"/>
</dbReference>
<dbReference type="RefSeq" id="WP_041063192.1">
    <property type="nucleotide sequence ID" value="NZ_AP014521.1"/>
</dbReference>
<dbReference type="PIRSF" id="PIRSF003113">
    <property type="entry name" value="BolA"/>
    <property type="match status" value="1"/>
</dbReference>
<name>A0A090BWI9_9ENTR</name>
<reference evidence="4" key="1">
    <citation type="submission" date="2013-11" db="EMBL/GenBank/DDBJ databases">
        <title>Symbiont-containing voluminous jelly as an extraordinary maternal gift for overwintering insect nymphs.</title>
        <authorList>
            <person name="Kaiwa N."/>
            <person name="Hosokawa T."/>
            <person name="Nikoh N."/>
            <person name="Meng X.Y."/>
            <person name="Tanahashi M."/>
            <person name="Moriyama M."/>
            <person name="Maeda T."/>
            <person name="Yamaguchi K."/>
            <person name="Shigenobu S."/>
            <person name="Ito M."/>
            <person name="Fukatsu T."/>
        </authorList>
    </citation>
    <scope>NUCLEOTIDE SEQUENCE [LARGE SCALE GENOMIC DNA]</scope>
    <source>
        <strain evidence="4">UwTKB</strain>
    </source>
</reference>
<organism evidence="3 4">
    <name type="scientific">Candidatus Tachikawaea gelatinosa</name>
    <dbReference type="NCBI Taxonomy" id="1410383"/>
    <lineage>
        <taxon>Bacteria</taxon>
        <taxon>Pseudomonadati</taxon>
        <taxon>Pseudomonadota</taxon>
        <taxon>Gammaproteobacteria</taxon>
        <taxon>Enterobacterales</taxon>
        <taxon>Enterobacteriaceae</taxon>
        <taxon>Candidatus Tachikawaea</taxon>
    </lineage>
</organism>
<accession>A0A090BWI9</accession>
<dbReference type="HOGENOM" id="CLU_109462_4_1_6"/>
<dbReference type="STRING" id="1410383.TGUWTKB_4600"/>
<evidence type="ECO:0000313" key="4">
    <source>
        <dbReference type="Proteomes" id="UP000031627"/>
    </source>
</evidence>
<evidence type="ECO:0000256" key="1">
    <source>
        <dbReference type="ARBA" id="ARBA00005578"/>
    </source>
</evidence>
<dbReference type="SUPFAM" id="SSF82657">
    <property type="entry name" value="BolA-like"/>
    <property type="match status" value="1"/>
</dbReference>
<dbReference type="InterPro" id="IPR002634">
    <property type="entry name" value="BolA"/>
</dbReference>
<sequence>MKKRNIKQILISELSLQKVYLNSEDNNHFHLIAIGNIFNNLNSLEKEQIIYKVLMDYIINGDIHAISIKTFTPNEWLENANLYKKTIKKNIE</sequence>
<dbReference type="Proteomes" id="UP000031627">
    <property type="component" value="Chromosome"/>
</dbReference>
<protein>
    <submittedName>
        <fullName evidence="3">Predicted transcriptional regulator-BolA superfamily</fullName>
    </submittedName>
</protein>
<comment type="similarity">
    <text evidence="1 2">Belongs to the BolA/IbaG family.</text>
</comment>
<evidence type="ECO:0000313" key="3">
    <source>
        <dbReference type="EMBL" id="BAP58686.1"/>
    </source>
</evidence>
<dbReference type="AlphaFoldDB" id="A0A090BWI9"/>
<dbReference type="PANTHER" id="PTHR46229:SF4">
    <property type="entry name" value="ACID STRESS PROTEIN IBAG"/>
    <property type="match status" value="1"/>
</dbReference>
<dbReference type="EMBL" id="AP014521">
    <property type="protein sequence ID" value="BAP58686.1"/>
    <property type="molecule type" value="Genomic_DNA"/>
</dbReference>